<keyword evidence="1" id="KW-1133">Transmembrane helix</keyword>
<comment type="caution">
    <text evidence="3">The sequence shown here is derived from an EMBL/GenBank/DDBJ whole genome shotgun (WGS) entry which is preliminary data.</text>
</comment>
<keyword evidence="1" id="KW-0472">Membrane</keyword>
<evidence type="ECO:0000259" key="2">
    <source>
        <dbReference type="Pfam" id="PF07331"/>
    </source>
</evidence>
<evidence type="ECO:0000313" key="4">
    <source>
        <dbReference type="Proteomes" id="UP001166191"/>
    </source>
</evidence>
<keyword evidence="1" id="KW-0812">Transmembrane</keyword>
<dbReference type="EMBL" id="JAHKNG010000029">
    <property type="protein sequence ID" value="MBU3031329.1"/>
    <property type="molecule type" value="Genomic_DNA"/>
</dbReference>
<feature type="transmembrane region" description="Helical" evidence="1">
    <location>
        <begin position="84"/>
        <end position="103"/>
    </location>
</feature>
<dbReference type="Proteomes" id="UP001166191">
    <property type="component" value="Unassembled WGS sequence"/>
</dbReference>
<accession>A0ABS6ANW2</accession>
<feature type="domain" description="DUF1468" evidence="2">
    <location>
        <begin position="17"/>
        <end position="139"/>
    </location>
</feature>
<reference evidence="3" key="1">
    <citation type="submission" date="2021-06" db="EMBL/GenBank/DDBJ databases">
        <title>Paracoccus bacterium XHP0099 sp. nov., isolated from the surface waters of the Yellow Sea.</title>
        <authorList>
            <person name="Xue H."/>
            <person name="Zhang D."/>
        </authorList>
    </citation>
    <scope>NUCLEOTIDE SEQUENCE</scope>
    <source>
        <strain evidence="3">XHP0099</strain>
    </source>
</reference>
<dbReference type="Pfam" id="PF07331">
    <property type="entry name" value="TctB"/>
    <property type="match status" value="1"/>
</dbReference>
<feature type="transmembrane region" description="Helical" evidence="1">
    <location>
        <begin position="58"/>
        <end position="78"/>
    </location>
</feature>
<sequence length="139" mass="15483">MADLFQVTVDFDRSHLIFPRLIGIILLLLGAAIAVSHRQAILNSGRMWAQTFGAMDKPRFIGTLILTVIYFLLMVPVGDLWPNTGLGFLICSIPFVALISILYMHERDARSLLPALIVAVVGPALVWWLFTYVFALTLP</sequence>
<proteinExistence type="predicted"/>
<keyword evidence="4" id="KW-1185">Reference proteome</keyword>
<organism evidence="3 4">
    <name type="scientific">Paracoccus marinaquae</name>
    <dbReference type="NCBI Taxonomy" id="2841926"/>
    <lineage>
        <taxon>Bacteria</taxon>
        <taxon>Pseudomonadati</taxon>
        <taxon>Pseudomonadota</taxon>
        <taxon>Alphaproteobacteria</taxon>
        <taxon>Rhodobacterales</taxon>
        <taxon>Paracoccaceae</taxon>
        <taxon>Paracoccus</taxon>
    </lineage>
</organism>
<feature type="transmembrane region" description="Helical" evidence="1">
    <location>
        <begin position="115"/>
        <end position="135"/>
    </location>
</feature>
<dbReference type="InterPro" id="IPR009936">
    <property type="entry name" value="DUF1468"/>
</dbReference>
<name>A0ABS6ANW2_9RHOB</name>
<gene>
    <name evidence="3" type="ORF">KNW02_14505</name>
</gene>
<evidence type="ECO:0000256" key="1">
    <source>
        <dbReference type="SAM" id="Phobius"/>
    </source>
</evidence>
<evidence type="ECO:0000313" key="3">
    <source>
        <dbReference type="EMBL" id="MBU3031329.1"/>
    </source>
</evidence>
<feature type="transmembrane region" description="Helical" evidence="1">
    <location>
        <begin position="17"/>
        <end position="37"/>
    </location>
</feature>
<protein>
    <submittedName>
        <fullName evidence="3">Tripartite tricarboxylate transporter TctB family protein</fullName>
    </submittedName>
</protein>
<dbReference type="RefSeq" id="WP_216033999.1">
    <property type="nucleotide sequence ID" value="NZ_JAHKNG010000029.1"/>
</dbReference>